<keyword evidence="3" id="KW-1185">Reference proteome</keyword>
<evidence type="ECO:0000259" key="1">
    <source>
        <dbReference type="PROSITE" id="PS50011"/>
    </source>
</evidence>
<dbReference type="Proteomes" id="UP001470230">
    <property type="component" value="Unassembled WGS sequence"/>
</dbReference>
<dbReference type="Pfam" id="PF07714">
    <property type="entry name" value="PK_Tyr_Ser-Thr"/>
    <property type="match status" value="1"/>
</dbReference>
<comment type="caution">
    <text evidence="2">The sequence shown here is derived from an EMBL/GenBank/DDBJ whole genome shotgun (WGS) entry which is preliminary data.</text>
</comment>
<dbReference type="SUPFAM" id="SSF52058">
    <property type="entry name" value="L domain-like"/>
    <property type="match status" value="1"/>
</dbReference>
<dbReference type="InterPro" id="IPR032675">
    <property type="entry name" value="LRR_dom_sf"/>
</dbReference>
<dbReference type="InterPro" id="IPR011009">
    <property type="entry name" value="Kinase-like_dom_sf"/>
</dbReference>
<dbReference type="Pfam" id="PF13306">
    <property type="entry name" value="LRR_5"/>
    <property type="match status" value="1"/>
</dbReference>
<organism evidence="2 3">
    <name type="scientific">Tritrichomonas musculus</name>
    <dbReference type="NCBI Taxonomy" id="1915356"/>
    <lineage>
        <taxon>Eukaryota</taxon>
        <taxon>Metamonada</taxon>
        <taxon>Parabasalia</taxon>
        <taxon>Tritrichomonadida</taxon>
        <taxon>Tritrichomonadidae</taxon>
        <taxon>Tritrichomonas</taxon>
    </lineage>
</organism>
<gene>
    <name evidence="2" type="ORF">M9Y10_016208</name>
</gene>
<dbReference type="EMBL" id="JAPFFF010000020">
    <property type="protein sequence ID" value="KAK8857795.1"/>
    <property type="molecule type" value="Genomic_DNA"/>
</dbReference>
<reference evidence="2 3" key="1">
    <citation type="submission" date="2024-04" db="EMBL/GenBank/DDBJ databases">
        <title>Tritrichomonas musculus Genome.</title>
        <authorList>
            <person name="Alves-Ferreira E."/>
            <person name="Grigg M."/>
            <person name="Lorenzi H."/>
            <person name="Galac M."/>
        </authorList>
    </citation>
    <scope>NUCLEOTIDE SEQUENCE [LARGE SCALE GENOMIC DNA]</scope>
    <source>
        <strain evidence="2 3">EAF2021</strain>
    </source>
</reference>
<name>A0ABR2I8B8_9EUKA</name>
<dbReference type="SUPFAM" id="SSF56112">
    <property type="entry name" value="Protein kinase-like (PK-like)"/>
    <property type="match status" value="1"/>
</dbReference>
<protein>
    <recommendedName>
        <fullName evidence="1">Protein kinase domain-containing protein</fullName>
    </recommendedName>
</protein>
<feature type="domain" description="Protein kinase" evidence="1">
    <location>
        <begin position="163"/>
        <end position="455"/>
    </location>
</feature>
<dbReference type="PANTHER" id="PTHR45661:SF3">
    <property type="entry name" value="IG-LIKE DOMAIN-CONTAINING PROTEIN"/>
    <property type="match status" value="1"/>
</dbReference>
<dbReference type="PROSITE" id="PS50011">
    <property type="entry name" value="PROTEIN_KINASE_DOM"/>
    <property type="match status" value="1"/>
</dbReference>
<dbReference type="PANTHER" id="PTHR45661">
    <property type="entry name" value="SURFACE ANTIGEN"/>
    <property type="match status" value="1"/>
</dbReference>
<evidence type="ECO:0000313" key="2">
    <source>
        <dbReference type="EMBL" id="KAK8857795.1"/>
    </source>
</evidence>
<dbReference type="InterPro" id="IPR000719">
    <property type="entry name" value="Prot_kinase_dom"/>
</dbReference>
<dbReference type="InterPro" id="IPR001245">
    <property type="entry name" value="Ser-Thr/Tyr_kinase_cat_dom"/>
</dbReference>
<sequence>MSSNLTIISDYIFNGCYSLSEIIIPSSVTSIGQYSFSECSSLNNISIPSSVSIIKKGAFSWCSSLKQITLFPSIKSIEDYLFAGCSSLENIVIPSSVTSIGKHSFCGCSSLKEISIPSSLTSIPSFIFSWCNSLTKISIPSSVKSIGNYAFFSCKSLVDIEIPFSINEVGIGAFHDCISLSALPDLTEKDDLASSSLNIDDYRIEELISTKYIYTFKGINKKTGEELIIKSYHVTLFKSLVDFIKMAECLQINIPGFVNIQNYRFPVSDRIAIKVGNSEFDFSCYVTISKYIKNGNISSITKEYLKSKGLKCKLLNPTIRSKIFFGVAAIMKKLHDRSIIHRDLRMSKILLGDSLEPMILPSRYTLIVTDLKELEQMLFTSYNMAPDMHVNDKGDQNYGFPVDVYSYEFLLYEMFSPEIKLNINRDKYRHFIDMGRRPLRPSNVPDHYWELIQAC</sequence>
<accession>A0ABR2I8B8</accession>
<dbReference type="InterPro" id="IPR053139">
    <property type="entry name" value="Surface_bspA-like"/>
</dbReference>
<dbReference type="Gene3D" id="3.80.10.10">
    <property type="entry name" value="Ribonuclease Inhibitor"/>
    <property type="match status" value="2"/>
</dbReference>
<evidence type="ECO:0000313" key="3">
    <source>
        <dbReference type="Proteomes" id="UP001470230"/>
    </source>
</evidence>
<dbReference type="InterPro" id="IPR026906">
    <property type="entry name" value="LRR_5"/>
</dbReference>
<proteinExistence type="predicted"/>
<dbReference type="Gene3D" id="1.10.510.10">
    <property type="entry name" value="Transferase(Phosphotransferase) domain 1"/>
    <property type="match status" value="1"/>
</dbReference>